<evidence type="ECO:0000313" key="2">
    <source>
        <dbReference type="EMBL" id="EMS65461.1"/>
    </source>
</evidence>
<dbReference type="EMBL" id="KD044425">
    <property type="protein sequence ID" value="EMS65461.1"/>
    <property type="molecule type" value="Genomic_DNA"/>
</dbReference>
<feature type="region of interest" description="Disordered" evidence="1">
    <location>
        <begin position="1"/>
        <end position="56"/>
    </location>
</feature>
<protein>
    <submittedName>
        <fullName evidence="2">Uncharacterized protein</fullName>
    </submittedName>
</protein>
<accession>M8A0H1</accession>
<reference evidence="2" key="1">
    <citation type="journal article" date="2013" name="Nature">
        <title>Draft genome of the wheat A-genome progenitor Triticum urartu.</title>
        <authorList>
            <person name="Ling H.Q."/>
            <person name="Zhao S."/>
            <person name="Liu D."/>
            <person name="Wang J."/>
            <person name="Sun H."/>
            <person name="Zhang C."/>
            <person name="Fan H."/>
            <person name="Li D."/>
            <person name="Dong L."/>
            <person name="Tao Y."/>
            <person name="Gao C."/>
            <person name="Wu H."/>
            <person name="Li Y."/>
            <person name="Cui Y."/>
            <person name="Guo X."/>
            <person name="Zheng S."/>
            <person name="Wang B."/>
            <person name="Yu K."/>
            <person name="Liang Q."/>
            <person name="Yang W."/>
            <person name="Lou X."/>
            <person name="Chen J."/>
            <person name="Feng M."/>
            <person name="Jian J."/>
            <person name="Zhang X."/>
            <person name="Luo G."/>
            <person name="Jiang Y."/>
            <person name="Liu J."/>
            <person name="Wang Z."/>
            <person name="Sha Y."/>
            <person name="Zhang B."/>
            <person name="Wu H."/>
            <person name="Tang D."/>
            <person name="Shen Q."/>
            <person name="Xue P."/>
            <person name="Zou S."/>
            <person name="Wang X."/>
            <person name="Liu X."/>
            <person name="Wang F."/>
            <person name="Yang Y."/>
            <person name="An X."/>
            <person name="Dong Z."/>
            <person name="Zhang K."/>
            <person name="Zhang X."/>
            <person name="Luo M.C."/>
            <person name="Dvorak J."/>
            <person name="Tong Y."/>
            <person name="Wang J."/>
            <person name="Yang H."/>
            <person name="Li Z."/>
            <person name="Wang D."/>
            <person name="Zhang A."/>
            <person name="Wang J."/>
        </authorList>
    </citation>
    <scope>NUCLEOTIDE SEQUENCE</scope>
</reference>
<feature type="region of interest" description="Disordered" evidence="1">
    <location>
        <begin position="112"/>
        <end position="179"/>
    </location>
</feature>
<sequence length="179" mass="18930">MSQAEFGRPKSAQGQGAAHQALWAGRWRREAGRALGLGEARRPTRGSGPIGRRARSTGIERVQARAKLVVAVTVLACGRSDLKKAAPMAGNGREQGSPARIWFVADWGGGRTPGRVRGGRGSPWRRDGADGGRPDLAVPRSGGEACRGGEGARWASKDRSDFEGMAILPEIPQGRKTSP</sequence>
<gene>
    <name evidence="2" type="ORF">TRIUR3_12223</name>
</gene>
<proteinExistence type="predicted"/>
<feature type="compositionally biased region" description="Basic and acidic residues" evidence="1">
    <location>
        <begin position="124"/>
        <end position="133"/>
    </location>
</feature>
<name>M8A0H1_TRIUA</name>
<dbReference type="AlphaFoldDB" id="M8A0H1"/>
<organism evidence="2">
    <name type="scientific">Triticum urartu</name>
    <name type="common">Red wild einkorn</name>
    <name type="synonym">Crithodium urartu</name>
    <dbReference type="NCBI Taxonomy" id="4572"/>
    <lineage>
        <taxon>Eukaryota</taxon>
        <taxon>Viridiplantae</taxon>
        <taxon>Streptophyta</taxon>
        <taxon>Embryophyta</taxon>
        <taxon>Tracheophyta</taxon>
        <taxon>Spermatophyta</taxon>
        <taxon>Magnoliopsida</taxon>
        <taxon>Liliopsida</taxon>
        <taxon>Poales</taxon>
        <taxon>Poaceae</taxon>
        <taxon>BOP clade</taxon>
        <taxon>Pooideae</taxon>
        <taxon>Triticodae</taxon>
        <taxon>Triticeae</taxon>
        <taxon>Triticinae</taxon>
        <taxon>Triticum</taxon>
    </lineage>
</organism>
<evidence type="ECO:0000256" key="1">
    <source>
        <dbReference type="SAM" id="MobiDB-lite"/>
    </source>
</evidence>